<name>A0A9N8HJS9_9STRA</name>
<accession>A0A9N8HJS9</accession>
<evidence type="ECO:0000313" key="2">
    <source>
        <dbReference type="EMBL" id="CAB9516491.1"/>
    </source>
</evidence>
<feature type="signal peptide" evidence="1">
    <location>
        <begin position="1"/>
        <end position="35"/>
    </location>
</feature>
<reference evidence="2" key="1">
    <citation type="submission" date="2020-06" db="EMBL/GenBank/DDBJ databases">
        <authorList>
            <consortium name="Plant Systems Biology data submission"/>
        </authorList>
    </citation>
    <scope>NUCLEOTIDE SEQUENCE</scope>
    <source>
        <strain evidence="2">D6</strain>
    </source>
</reference>
<feature type="chain" id="PRO_5040187416" evidence="1">
    <location>
        <begin position="36"/>
        <end position="303"/>
    </location>
</feature>
<dbReference type="Proteomes" id="UP001153069">
    <property type="component" value="Unassembled WGS sequence"/>
</dbReference>
<gene>
    <name evidence="2" type="ORF">SEMRO_787_G202340.1</name>
</gene>
<organism evidence="2 3">
    <name type="scientific">Seminavis robusta</name>
    <dbReference type="NCBI Taxonomy" id="568900"/>
    <lineage>
        <taxon>Eukaryota</taxon>
        <taxon>Sar</taxon>
        <taxon>Stramenopiles</taxon>
        <taxon>Ochrophyta</taxon>
        <taxon>Bacillariophyta</taxon>
        <taxon>Bacillariophyceae</taxon>
        <taxon>Bacillariophycidae</taxon>
        <taxon>Naviculales</taxon>
        <taxon>Naviculaceae</taxon>
        <taxon>Seminavis</taxon>
    </lineage>
</organism>
<keyword evidence="3" id="KW-1185">Reference proteome</keyword>
<sequence length="303" mass="32832">MMFFGRIGRATTAGAPWASALTFSLLLIMHDVVSAQECASEIDCPINWDCIKTGAFGGLFGKQKGRCSPVSCAVGAAEALLESGFDAEAYLDDIKTITGMTRNRDFMGLADADSDTSSLLAEAFAIHPPPLLATFKGNYSACAYLNNGNLRHQRELNLVGDIWVGLQLSAAAFLSYFLKYSVYSDAYTNKLDYQLLQNCVGLLMGADVGLDLLIQINYGLRSIEEEDPSQQRQRPPYSEDRIYQCFPLATVAVVGVQVCWFQDSGPSEGEVLELTLYGASLGAAIGGYSHCFTTLTATESTRL</sequence>
<proteinExistence type="predicted"/>
<comment type="caution">
    <text evidence="2">The sequence shown here is derived from an EMBL/GenBank/DDBJ whole genome shotgun (WGS) entry which is preliminary data.</text>
</comment>
<evidence type="ECO:0000313" key="3">
    <source>
        <dbReference type="Proteomes" id="UP001153069"/>
    </source>
</evidence>
<keyword evidence="1" id="KW-0732">Signal</keyword>
<dbReference type="EMBL" id="CAICTM010000786">
    <property type="protein sequence ID" value="CAB9516491.1"/>
    <property type="molecule type" value="Genomic_DNA"/>
</dbReference>
<protein>
    <submittedName>
        <fullName evidence="2">Uncharacterized protein</fullName>
    </submittedName>
</protein>
<dbReference type="AlphaFoldDB" id="A0A9N8HJS9"/>
<evidence type="ECO:0000256" key="1">
    <source>
        <dbReference type="SAM" id="SignalP"/>
    </source>
</evidence>